<proteinExistence type="predicted"/>
<evidence type="ECO:0000256" key="3">
    <source>
        <dbReference type="ARBA" id="ARBA00022692"/>
    </source>
</evidence>
<reference evidence="8" key="1">
    <citation type="submission" date="2021-02" db="EMBL/GenBank/DDBJ databases">
        <title>Infant gut strain persistence is associated with maternal origin, phylogeny, and functional potential including surface adhesion and iron acquisition.</title>
        <authorList>
            <person name="Lou Y.C."/>
        </authorList>
    </citation>
    <scope>NUCLEOTIDE SEQUENCE</scope>
    <source>
        <strain evidence="8">L3_108_103G1_dasL3_108_103G1_concoct_2</strain>
    </source>
</reference>
<evidence type="ECO:0000313" key="8">
    <source>
        <dbReference type="EMBL" id="MBS4883960.1"/>
    </source>
</evidence>
<evidence type="ECO:0000256" key="2">
    <source>
        <dbReference type="ARBA" id="ARBA00022475"/>
    </source>
</evidence>
<comment type="subcellular location">
    <subcellularLocation>
        <location evidence="1">Cell membrane</location>
        <topology evidence="1">Multi-pass membrane protein</topology>
    </subcellularLocation>
</comment>
<dbReference type="Proteomes" id="UP000753219">
    <property type="component" value="Unassembled WGS sequence"/>
</dbReference>
<evidence type="ECO:0000256" key="1">
    <source>
        <dbReference type="ARBA" id="ARBA00004651"/>
    </source>
</evidence>
<dbReference type="PANTHER" id="PTHR36115:SF9">
    <property type="entry name" value="LMO1584 PROTEIN"/>
    <property type="match status" value="1"/>
</dbReference>
<protein>
    <submittedName>
        <fullName evidence="8">RDD family protein</fullName>
    </submittedName>
</protein>
<dbReference type="GO" id="GO:0005886">
    <property type="term" value="C:plasma membrane"/>
    <property type="evidence" value="ECO:0007669"/>
    <property type="project" value="UniProtKB-SubCell"/>
</dbReference>
<dbReference type="AlphaFoldDB" id="A0A943A2V5"/>
<dbReference type="RefSeq" id="WP_278639947.1">
    <property type="nucleotide sequence ID" value="NZ_CAUWIX010000006.1"/>
</dbReference>
<dbReference type="PANTHER" id="PTHR36115">
    <property type="entry name" value="PROLINE-RICH ANTIGEN HOMOLOG-RELATED"/>
    <property type="match status" value="1"/>
</dbReference>
<evidence type="ECO:0000256" key="4">
    <source>
        <dbReference type="ARBA" id="ARBA00022989"/>
    </source>
</evidence>
<feature type="domain" description="RDD" evidence="7">
    <location>
        <begin position="2"/>
        <end position="164"/>
    </location>
</feature>
<organism evidence="8 9">
    <name type="scientific">Amedibacillus dolichus</name>
    <dbReference type="NCBI Taxonomy" id="31971"/>
    <lineage>
        <taxon>Bacteria</taxon>
        <taxon>Bacillati</taxon>
        <taxon>Bacillota</taxon>
        <taxon>Erysipelotrichia</taxon>
        <taxon>Erysipelotrichales</taxon>
        <taxon>Erysipelotrichaceae</taxon>
        <taxon>Amedibacillus</taxon>
    </lineage>
</organism>
<evidence type="ECO:0000313" key="9">
    <source>
        <dbReference type="Proteomes" id="UP000753219"/>
    </source>
</evidence>
<dbReference type="InterPro" id="IPR010432">
    <property type="entry name" value="RDD"/>
</dbReference>
<feature type="transmembrane region" description="Helical" evidence="6">
    <location>
        <begin position="134"/>
        <end position="152"/>
    </location>
</feature>
<name>A0A943A2V5_9FIRM</name>
<comment type="caution">
    <text evidence="8">The sequence shown here is derived from an EMBL/GenBank/DDBJ whole genome shotgun (WGS) entry which is preliminary data.</text>
</comment>
<evidence type="ECO:0000256" key="6">
    <source>
        <dbReference type="SAM" id="Phobius"/>
    </source>
</evidence>
<sequence>MIRRLIAYAIDWYIMSFFMNVILVISYYFSQGKLVAGFVSIEFFEPSLQILLLMILSIFFILYTCVFPLIWNGQTLGKKIVKIKTYSFRKLSMLSLLIRNFIGMILIEGCFNPLSNYIRMVIMEFVGRNMVEHLVTISMIIGLLSLICMVVTKKKRMLHDIISNTYVDMV</sequence>
<gene>
    <name evidence="8" type="ORF">KHZ85_04265</name>
</gene>
<accession>A0A943A2V5</accession>
<evidence type="ECO:0000259" key="7">
    <source>
        <dbReference type="Pfam" id="PF06271"/>
    </source>
</evidence>
<keyword evidence="5 6" id="KW-0472">Membrane</keyword>
<feature type="transmembrane region" description="Helical" evidence="6">
    <location>
        <begin position="91"/>
        <end position="114"/>
    </location>
</feature>
<evidence type="ECO:0000256" key="5">
    <source>
        <dbReference type="ARBA" id="ARBA00023136"/>
    </source>
</evidence>
<feature type="transmembrane region" description="Helical" evidence="6">
    <location>
        <begin position="12"/>
        <end position="30"/>
    </location>
</feature>
<feature type="transmembrane region" description="Helical" evidence="6">
    <location>
        <begin position="50"/>
        <end position="71"/>
    </location>
</feature>
<dbReference type="Pfam" id="PF06271">
    <property type="entry name" value="RDD"/>
    <property type="match status" value="1"/>
</dbReference>
<keyword evidence="2" id="KW-1003">Cell membrane</keyword>
<keyword evidence="3 6" id="KW-0812">Transmembrane</keyword>
<dbReference type="EMBL" id="JAGZMZ010000008">
    <property type="protein sequence ID" value="MBS4883960.1"/>
    <property type="molecule type" value="Genomic_DNA"/>
</dbReference>
<dbReference type="InterPro" id="IPR051791">
    <property type="entry name" value="Pra-immunoreactive"/>
</dbReference>
<keyword evidence="4 6" id="KW-1133">Transmembrane helix</keyword>